<evidence type="ECO:0000256" key="6">
    <source>
        <dbReference type="ARBA" id="ARBA00047422"/>
    </source>
</evidence>
<evidence type="ECO:0000256" key="8">
    <source>
        <dbReference type="RuleBase" id="RU000416"/>
    </source>
</evidence>
<feature type="active site" evidence="7">
    <location>
        <position position="81"/>
    </location>
</feature>
<dbReference type="PANTHER" id="PTHR10629:SF52">
    <property type="entry name" value="DNA (CYTOSINE-5)-METHYLTRANSFERASE 1"/>
    <property type="match status" value="1"/>
</dbReference>
<sequence length="350" mass="39342">MKVKVFDFFSGCGGTSVGMQEAGFEITFAVDIDKDATDTFKKNFPNTVVVTNDIKKIPESFLKEHIEPKDSITLFCGCAPCQPFSRQNKQKKDDDPRRELLAEFSRFVKFWLPDFVVIENVPGLQKLKNNENGPFANFLQLLDNLGYKYGYSILPAAAYGVPQIRNRLVLIASIKTKVTLPPFTHGKGSDTPYSTVKDWIDNLPPLSAGEVDSHDPDHQSAALSDVNLERIKLTLEGGDRRDWPDHLKLDCHNNYTGHSDVYGRLSWSKHASALTTRCISYSNGRFGHPNQDRAISIREAACLQTFPRDYKFCGTLNSKAKQIGNAVPPLMAQKIAEHIIFLLKENKKYP</sequence>
<comment type="similarity">
    <text evidence="7 8">Belongs to the class I-like SAM-binding methyltransferase superfamily. C5-methyltransferase family.</text>
</comment>
<dbReference type="RefSeq" id="WP_028461864.1">
    <property type="nucleotide sequence ID" value="NZ_FSRO01000001.1"/>
</dbReference>
<dbReference type="SUPFAM" id="SSF53335">
    <property type="entry name" value="S-adenosyl-L-methionine-dependent methyltransferases"/>
    <property type="match status" value="1"/>
</dbReference>
<dbReference type="REBASE" id="193959">
    <property type="entry name" value="M.Ncr49181ORF1365P"/>
</dbReference>
<dbReference type="Gene3D" id="3.40.50.150">
    <property type="entry name" value="Vaccinia Virus protein VP39"/>
    <property type="match status" value="1"/>
</dbReference>
<dbReference type="Pfam" id="PF00145">
    <property type="entry name" value="DNA_methylase"/>
    <property type="match status" value="1"/>
</dbReference>
<dbReference type="AlphaFoldDB" id="A0A1N6HUC0"/>
<evidence type="ECO:0000256" key="3">
    <source>
        <dbReference type="ARBA" id="ARBA00022679"/>
    </source>
</evidence>
<reference evidence="9 10" key="1">
    <citation type="submission" date="2016-12" db="EMBL/GenBank/DDBJ databases">
        <authorList>
            <person name="Song W.-J."/>
            <person name="Kurnit D.M."/>
        </authorList>
    </citation>
    <scope>NUCLEOTIDE SEQUENCE [LARGE SCALE GENOMIC DNA]</scope>
    <source>
        <strain evidence="9 10">ATCC 49181</strain>
    </source>
</reference>
<evidence type="ECO:0000256" key="4">
    <source>
        <dbReference type="ARBA" id="ARBA00022691"/>
    </source>
</evidence>
<dbReference type="InterPro" id="IPR031303">
    <property type="entry name" value="C5_meth_CS"/>
</dbReference>
<dbReference type="GO" id="GO:0044027">
    <property type="term" value="P:negative regulation of gene expression via chromosomal CpG island methylation"/>
    <property type="evidence" value="ECO:0007669"/>
    <property type="project" value="TreeGrafter"/>
</dbReference>
<comment type="catalytic activity">
    <reaction evidence="6">
        <text>a 2'-deoxycytidine in DNA + S-adenosyl-L-methionine = a 5-methyl-2'-deoxycytidine in DNA + S-adenosyl-L-homocysteine + H(+)</text>
        <dbReference type="Rhea" id="RHEA:13681"/>
        <dbReference type="Rhea" id="RHEA-COMP:11369"/>
        <dbReference type="Rhea" id="RHEA-COMP:11370"/>
        <dbReference type="ChEBI" id="CHEBI:15378"/>
        <dbReference type="ChEBI" id="CHEBI:57856"/>
        <dbReference type="ChEBI" id="CHEBI:59789"/>
        <dbReference type="ChEBI" id="CHEBI:85452"/>
        <dbReference type="ChEBI" id="CHEBI:85454"/>
        <dbReference type="EC" id="2.1.1.37"/>
    </reaction>
</comment>
<protein>
    <recommendedName>
        <fullName evidence="1">DNA (cytosine-5-)-methyltransferase</fullName>
        <ecNumber evidence="1">2.1.1.37</ecNumber>
    </recommendedName>
</protein>
<dbReference type="PRINTS" id="PR00105">
    <property type="entry name" value="C5METTRFRASE"/>
</dbReference>
<evidence type="ECO:0000256" key="5">
    <source>
        <dbReference type="ARBA" id="ARBA00022747"/>
    </source>
</evidence>
<keyword evidence="10" id="KW-1185">Reference proteome</keyword>
<gene>
    <name evidence="9" type="ORF">SAMN02743940_1365</name>
</gene>
<dbReference type="STRING" id="44575.SAMN05216419_10269"/>
<keyword evidence="2 7" id="KW-0489">Methyltransferase</keyword>
<organism evidence="9 10">
    <name type="scientific">Nitrosomonas cryotolerans ATCC 49181</name>
    <dbReference type="NCBI Taxonomy" id="1131553"/>
    <lineage>
        <taxon>Bacteria</taxon>
        <taxon>Pseudomonadati</taxon>
        <taxon>Pseudomonadota</taxon>
        <taxon>Betaproteobacteria</taxon>
        <taxon>Nitrosomonadales</taxon>
        <taxon>Nitrosomonadaceae</taxon>
        <taxon>Nitrosomonas</taxon>
    </lineage>
</organism>
<accession>A0A1N6HUC0</accession>
<keyword evidence="5" id="KW-0680">Restriction system</keyword>
<dbReference type="GO" id="GO:0003677">
    <property type="term" value="F:DNA binding"/>
    <property type="evidence" value="ECO:0007669"/>
    <property type="project" value="TreeGrafter"/>
</dbReference>
<name>A0A1N6HUC0_9PROT</name>
<dbReference type="EMBL" id="FSRO01000001">
    <property type="protein sequence ID" value="SIO23387.1"/>
    <property type="molecule type" value="Genomic_DNA"/>
</dbReference>
<keyword evidence="4 7" id="KW-0949">S-adenosyl-L-methionine</keyword>
<dbReference type="NCBIfam" id="TIGR00675">
    <property type="entry name" value="dcm"/>
    <property type="match status" value="1"/>
</dbReference>
<proteinExistence type="inferred from homology"/>
<dbReference type="GO" id="GO:0003886">
    <property type="term" value="F:DNA (cytosine-5-)-methyltransferase activity"/>
    <property type="evidence" value="ECO:0007669"/>
    <property type="project" value="UniProtKB-EC"/>
</dbReference>
<dbReference type="PROSITE" id="PS00095">
    <property type="entry name" value="C5_MTASE_2"/>
    <property type="match status" value="1"/>
</dbReference>
<dbReference type="GO" id="GO:0009307">
    <property type="term" value="P:DNA restriction-modification system"/>
    <property type="evidence" value="ECO:0007669"/>
    <property type="project" value="UniProtKB-KW"/>
</dbReference>
<dbReference type="InterPro" id="IPR001525">
    <property type="entry name" value="C5_MeTfrase"/>
</dbReference>
<evidence type="ECO:0000256" key="1">
    <source>
        <dbReference type="ARBA" id="ARBA00011975"/>
    </source>
</evidence>
<evidence type="ECO:0000313" key="10">
    <source>
        <dbReference type="Proteomes" id="UP000185062"/>
    </source>
</evidence>
<dbReference type="Proteomes" id="UP000185062">
    <property type="component" value="Unassembled WGS sequence"/>
</dbReference>
<dbReference type="InterPro" id="IPR029063">
    <property type="entry name" value="SAM-dependent_MTases_sf"/>
</dbReference>
<dbReference type="eggNOG" id="COG0270">
    <property type="taxonomic scope" value="Bacteria"/>
</dbReference>
<dbReference type="Gene3D" id="3.90.120.10">
    <property type="entry name" value="DNA Methylase, subunit A, domain 2"/>
    <property type="match status" value="1"/>
</dbReference>
<dbReference type="GO" id="GO:0032259">
    <property type="term" value="P:methylation"/>
    <property type="evidence" value="ECO:0007669"/>
    <property type="project" value="UniProtKB-KW"/>
</dbReference>
<evidence type="ECO:0000313" key="9">
    <source>
        <dbReference type="EMBL" id="SIO23387.1"/>
    </source>
</evidence>
<dbReference type="EC" id="2.1.1.37" evidence="1"/>
<evidence type="ECO:0000256" key="7">
    <source>
        <dbReference type="PROSITE-ProRule" id="PRU01016"/>
    </source>
</evidence>
<keyword evidence="3 7" id="KW-0808">Transferase</keyword>
<dbReference type="PANTHER" id="PTHR10629">
    <property type="entry name" value="CYTOSINE-SPECIFIC METHYLTRANSFERASE"/>
    <property type="match status" value="1"/>
</dbReference>
<dbReference type="PROSITE" id="PS51679">
    <property type="entry name" value="SAM_MT_C5"/>
    <property type="match status" value="1"/>
</dbReference>
<dbReference type="InterPro" id="IPR050390">
    <property type="entry name" value="C5-Methyltransferase"/>
</dbReference>
<evidence type="ECO:0000256" key="2">
    <source>
        <dbReference type="ARBA" id="ARBA00022603"/>
    </source>
</evidence>